<feature type="domain" description="C2H2-type" evidence="6">
    <location>
        <begin position="182"/>
        <end position="204"/>
    </location>
</feature>
<keyword evidence="3 5" id="KW-0863">Zinc-finger</keyword>
<evidence type="ECO:0000259" key="6">
    <source>
        <dbReference type="PROSITE" id="PS50157"/>
    </source>
</evidence>
<dbReference type="InterPro" id="IPR013087">
    <property type="entry name" value="Znf_C2H2_type"/>
</dbReference>
<dbReference type="InterPro" id="IPR036236">
    <property type="entry name" value="Znf_C2H2_sf"/>
</dbReference>
<evidence type="ECO:0000313" key="7">
    <source>
        <dbReference type="EMBL" id="CAH1792192.1"/>
    </source>
</evidence>
<feature type="domain" description="C2H2-type" evidence="6">
    <location>
        <begin position="126"/>
        <end position="153"/>
    </location>
</feature>
<feature type="domain" description="C2H2-type" evidence="6">
    <location>
        <begin position="208"/>
        <end position="230"/>
    </location>
</feature>
<dbReference type="Pfam" id="PF00096">
    <property type="entry name" value="zf-C2H2"/>
    <property type="match status" value="7"/>
</dbReference>
<dbReference type="PANTHER" id="PTHR24408:SF58">
    <property type="entry name" value="TRANSCRIPTION FACTOR (TFIIIA), PUTATIVE (AFU_ORTHOLOGUE AFUA_1G05150)-RELATED"/>
    <property type="match status" value="1"/>
</dbReference>
<dbReference type="PANTHER" id="PTHR24408">
    <property type="entry name" value="ZINC FINGER PROTEIN"/>
    <property type="match status" value="1"/>
</dbReference>
<dbReference type="AlphaFoldDB" id="A0A8S4PCQ8"/>
<dbReference type="Pfam" id="PF12874">
    <property type="entry name" value="zf-met"/>
    <property type="match status" value="2"/>
</dbReference>
<feature type="domain" description="C2H2-type" evidence="6">
    <location>
        <begin position="97"/>
        <end position="125"/>
    </location>
</feature>
<evidence type="ECO:0000256" key="4">
    <source>
        <dbReference type="ARBA" id="ARBA00022833"/>
    </source>
</evidence>
<organism evidence="7 8">
    <name type="scientific">Owenia fusiformis</name>
    <name type="common">Polychaete worm</name>
    <dbReference type="NCBI Taxonomy" id="6347"/>
    <lineage>
        <taxon>Eukaryota</taxon>
        <taxon>Metazoa</taxon>
        <taxon>Spiralia</taxon>
        <taxon>Lophotrochozoa</taxon>
        <taxon>Annelida</taxon>
        <taxon>Polychaeta</taxon>
        <taxon>Sedentaria</taxon>
        <taxon>Canalipalpata</taxon>
        <taxon>Sabellida</taxon>
        <taxon>Oweniida</taxon>
        <taxon>Oweniidae</taxon>
        <taxon>Owenia</taxon>
    </lineage>
</organism>
<dbReference type="GO" id="GO:0008270">
    <property type="term" value="F:zinc ion binding"/>
    <property type="evidence" value="ECO:0007669"/>
    <property type="project" value="UniProtKB-KW"/>
</dbReference>
<dbReference type="SMART" id="SM00355">
    <property type="entry name" value="ZnF_C2H2"/>
    <property type="match status" value="12"/>
</dbReference>
<keyword evidence="2" id="KW-0677">Repeat</keyword>
<protein>
    <recommendedName>
        <fullName evidence="6">C2H2-type domain-containing protein</fullName>
    </recommendedName>
</protein>
<dbReference type="OrthoDB" id="6077919at2759"/>
<evidence type="ECO:0000256" key="1">
    <source>
        <dbReference type="ARBA" id="ARBA00022723"/>
    </source>
</evidence>
<feature type="domain" description="C2H2-type" evidence="6">
    <location>
        <begin position="298"/>
        <end position="326"/>
    </location>
</feature>
<keyword evidence="1" id="KW-0479">Metal-binding</keyword>
<dbReference type="GO" id="GO:0043565">
    <property type="term" value="F:sequence-specific DNA binding"/>
    <property type="evidence" value="ECO:0007669"/>
    <property type="project" value="TreeGrafter"/>
</dbReference>
<keyword evidence="4" id="KW-0862">Zinc</keyword>
<dbReference type="GO" id="GO:0000981">
    <property type="term" value="F:DNA-binding transcription factor activity, RNA polymerase II-specific"/>
    <property type="evidence" value="ECO:0007669"/>
    <property type="project" value="TreeGrafter"/>
</dbReference>
<evidence type="ECO:0000256" key="2">
    <source>
        <dbReference type="ARBA" id="ARBA00022737"/>
    </source>
</evidence>
<dbReference type="FunFam" id="3.30.160.60:FF:000065">
    <property type="entry name" value="B-cell CLL/lymphoma 6, member B"/>
    <property type="match status" value="1"/>
</dbReference>
<feature type="domain" description="C2H2-type" evidence="6">
    <location>
        <begin position="35"/>
        <end position="63"/>
    </location>
</feature>
<evidence type="ECO:0000256" key="3">
    <source>
        <dbReference type="ARBA" id="ARBA00022771"/>
    </source>
</evidence>
<dbReference type="EMBL" id="CAIIXF020000008">
    <property type="protein sequence ID" value="CAH1792192.1"/>
    <property type="molecule type" value="Genomic_DNA"/>
</dbReference>
<reference evidence="7" key="1">
    <citation type="submission" date="2022-03" db="EMBL/GenBank/DDBJ databases">
        <authorList>
            <person name="Martin C."/>
        </authorList>
    </citation>
    <scope>NUCLEOTIDE SEQUENCE</scope>
</reference>
<dbReference type="GO" id="GO:0005634">
    <property type="term" value="C:nucleus"/>
    <property type="evidence" value="ECO:0007669"/>
    <property type="project" value="TreeGrafter"/>
</dbReference>
<sequence length="442" mass="51668">MMQNTFQFQWPNLGLFMFAGVHPYIKYNESGDRIIECCECGETFELTAHLLNHLRVDHDRDDDKAVHCKEDGCDYKCAGFYTFGFHLGSHFEQIFRVNCQECGASMKSTHSLKLHIKHVHSEVRDHMCTVCGKAFKRGNQLKEHFQVHMEDIEKTFNCRTCDKKYGSRYKLLRHERTHNKPYHCEICGQSFARMEHMTNHKATHNKAFKCEKCDKLFSLPDQLKKHLEAHEKYFKCEKCGQEFNTASKFSKHLLLHEKHPDKVDSEKYKKYGCSRCEKRFASNKLLRRHIARHNDATYHCEICKRMFTCMEYLNRHNKRTHNITKLLQCEMCDLTFSQAIRLAQHMKKQHSLESNEIVKEIEVSDMFTCSVCNAKFSCRKDLQEHISAHIPVDNTPMMGHYGFPPRAHMGHIAQVHPSGTGIYTLLVDSGSTTTSKNITPQY</sequence>
<dbReference type="Gene3D" id="3.30.160.60">
    <property type="entry name" value="Classic Zinc Finger"/>
    <property type="match status" value="6"/>
</dbReference>
<accession>A0A8S4PCQ8</accession>
<dbReference type="PROSITE" id="PS50157">
    <property type="entry name" value="ZINC_FINGER_C2H2_2"/>
    <property type="match status" value="11"/>
</dbReference>
<feature type="domain" description="C2H2-type" evidence="6">
    <location>
        <begin position="367"/>
        <end position="389"/>
    </location>
</feature>
<keyword evidence="8" id="KW-1185">Reference proteome</keyword>
<feature type="domain" description="C2H2-type" evidence="6">
    <location>
        <begin position="234"/>
        <end position="261"/>
    </location>
</feature>
<feature type="domain" description="C2H2-type" evidence="6">
    <location>
        <begin position="271"/>
        <end position="298"/>
    </location>
</feature>
<evidence type="ECO:0000256" key="5">
    <source>
        <dbReference type="PROSITE-ProRule" id="PRU00042"/>
    </source>
</evidence>
<evidence type="ECO:0000313" key="8">
    <source>
        <dbReference type="Proteomes" id="UP000749559"/>
    </source>
</evidence>
<dbReference type="Proteomes" id="UP000749559">
    <property type="component" value="Unassembled WGS sequence"/>
</dbReference>
<feature type="domain" description="C2H2-type" evidence="6">
    <location>
        <begin position="327"/>
        <end position="355"/>
    </location>
</feature>
<feature type="domain" description="C2H2-type" evidence="6">
    <location>
        <begin position="156"/>
        <end position="183"/>
    </location>
</feature>
<proteinExistence type="predicted"/>
<dbReference type="SUPFAM" id="SSF57667">
    <property type="entry name" value="beta-beta-alpha zinc fingers"/>
    <property type="match status" value="6"/>
</dbReference>
<name>A0A8S4PCQ8_OWEFU</name>
<dbReference type="PROSITE" id="PS00028">
    <property type="entry name" value="ZINC_FINGER_C2H2_1"/>
    <property type="match status" value="9"/>
</dbReference>
<gene>
    <name evidence="7" type="ORF">OFUS_LOCUS17200</name>
</gene>
<comment type="caution">
    <text evidence="7">The sequence shown here is derived from an EMBL/GenBank/DDBJ whole genome shotgun (WGS) entry which is preliminary data.</text>
</comment>